<evidence type="ECO:0000256" key="4">
    <source>
        <dbReference type="ARBA" id="ARBA00022840"/>
    </source>
</evidence>
<keyword evidence="10" id="KW-1185">Reference proteome</keyword>
<dbReference type="InterPro" id="IPR001752">
    <property type="entry name" value="Kinesin_motor_dom"/>
</dbReference>
<dbReference type="PROSITE" id="PS50067">
    <property type="entry name" value="KINESIN_MOTOR_2"/>
    <property type="match status" value="1"/>
</dbReference>
<dbReference type="PANTHER" id="PTHR47969">
    <property type="entry name" value="CHROMOSOME-ASSOCIATED KINESIN KIF4A-RELATED"/>
    <property type="match status" value="1"/>
</dbReference>
<evidence type="ECO:0000256" key="2">
    <source>
        <dbReference type="ARBA" id="ARBA00022490"/>
    </source>
</evidence>
<dbReference type="Gene3D" id="3.40.850.10">
    <property type="entry name" value="Kinesin motor domain"/>
    <property type="match status" value="1"/>
</dbReference>
<evidence type="ECO:0000259" key="8">
    <source>
        <dbReference type="PROSITE" id="PS50067"/>
    </source>
</evidence>
<dbReference type="Pfam" id="PF00225">
    <property type="entry name" value="Kinesin"/>
    <property type="match status" value="1"/>
</dbReference>
<feature type="non-terminal residue" evidence="9">
    <location>
        <position position="325"/>
    </location>
</feature>
<dbReference type="InterPro" id="IPR019821">
    <property type="entry name" value="Kinesin_motor_CS"/>
</dbReference>
<comment type="similarity">
    <text evidence="6 7">Belongs to the TRAFAC class myosin-kinesin ATPase superfamily. Kinesin family.</text>
</comment>
<proteinExistence type="inferred from homology"/>
<keyword evidence="6 7" id="KW-0505">Motor protein</keyword>
<keyword evidence="4 6" id="KW-0067">ATP-binding</keyword>
<keyword evidence="3 6" id="KW-0547">Nucleotide-binding</keyword>
<accession>A0ABQ6MTK1</accession>
<evidence type="ECO:0000256" key="1">
    <source>
        <dbReference type="ARBA" id="ARBA00004496"/>
    </source>
</evidence>
<evidence type="ECO:0000313" key="9">
    <source>
        <dbReference type="EMBL" id="GMI32106.1"/>
    </source>
</evidence>
<feature type="binding site" evidence="6">
    <location>
        <begin position="50"/>
        <end position="57"/>
    </location>
    <ligand>
        <name>ATP</name>
        <dbReference type="ChEBI" id="CHEBI:30616"/>
    </ligand>
</feature>
<name>A0ABQ6MTK1_9STRA</name>
<feature type="domain" description="Kinesin motor" evidence="8">
    <location>
        <begin position="1"/>
        <end position="308"/>
    </location>
</feature>
<dbReference type="InterPro" id="IPR036961">
    <property type="entry name" value="Kinesin_motor_dom_sf"/>
</dbReference>
<gene>
    <name evidence="9" type="ORF">TeGR_g4819</name>
</gene>
<evidence type="ECO:0000256" key="3">
    <source>
        <dbReference type="ARBA" id="ARBA00022741"/>
    </source>
</evidence>
<dbReference type="SMART" id="SM00129">
    <property type="entry name" value="KISc"/>
    <property type="match status" value="1"/>
</dbReference>
<sequence length="325" mass="33863">MQVQGDASRSWTYDAVFGTSSTTDEVYSAVTEGIIDKLFSGYNATILAYGQTGSGKTFTMGTNFDSPSGSPSGVIPCVVADVFSRAAQAPGEAEVSLSYLEVYNEEVKDLLIPQNPSAPPAAPLQVRENVQGDVVIPNLTFKSVTSAAAVSKIMSAASSARATGSTAMNAGSSRSHAICTLYLTVTPPADAEDDTVVTSKFTLVDLAGSERQKRTGADGDRLKEGISINKGLFVLGQVVSGLAEKSSLDDPSSSTSHIPYRDSKLTRLLTSSLGGNSLTVMVACVSPADINLEESANTLRYAQRARAIKNEAVKNVVASAISGAE</sequence>
<dbReference type="Proteomes" id="UP001165060">
    <property type="component" value="Unassembled WGS sequence"/>
</dbReference>
<dbReference type="SUPFAM" id="SSF52540">
    <property type="entry name" value="P-loop containing nucleoside triphosphate hydrolases"/>
    <property type="match status" value="1"/>
</dbReference>
<dbReference type="InterPro" id="IPR027417">
    <property type="entry name" value="P-loop_NTPase"/>
</dbReference>
<keyword evidence="2" id="KW-0963">Cytoplasm</keyword>
<evidence type="ECO:0000256" key="6">
    <source>
        <dbReference type="PROSITE-ProRule" id="PRU00283"/>
    </source>
</evidence>
<keyword evidence="5" id="KW-0175">Coiled coil</keyword>
<evidence type="ECO:0000256" key="7">
    <source>
        <dbReference type="RuleBase" id="RU000394"/>
    </source>
</evidence>
<evidence type="ECO:0000256" key="5">
    <source>
        <dbReference type="ARBA" id="ARBA00023054"/>
    </source>
</evidence>
<comment type="caution">
    <text evidence="9">The sequence shown here is derived from an EMBL/GenBank/DDBJ whole genome shotgun (WGS) entry which is preliminary data.</text>
</comment>
<reference evidence="9 10" key="1">
    <citation type="journal article" date="2023" name="Commun. Biol.">
        <title>Genome analysis of Parmales, the sister group of diatoms, reveals the evolutionary specialization of diatoms from phago-mixotrophs to photoautotrophs.</title>
        <authorList>
            <person name="Ban H."/>
            <person name="Sato S."/>
            <person name="Yoshikawa S."/>
            <person name="Yamada K."/>
            <person name="Nakamura Y."/>
            <person name="Ichinomiya M."/>
            <person name="Sato N."/>
            <person name="Blanc-Mathieu R."/>
            <person name="Endo H."/>
            <person name="Kuwata A."/>
            <person name="Ogata H."/>
        </authorList>
    </citation>
    <scope>NUCLEOTIDE SEQUENCE [LARGE SCALE GENOMIC DNA]</scope>
</reference>
<keyword evidence="7" id="KW-0493">Microtubule</keyword>
<dbReference type="EMBL" id="BRYB01003178">
    <property type="protein sequence ID" value="GMI32106.1"/>
    <property type="molecule type" value="Genomic_DNA"/>
</dbReference>
<protein>
    <recommendedName>
        <fullName evidence="7">Kinesin-like protein</fullName>
    </recommendedName>
</protein>
<dbReference type="InterPro" id="IPR027640">
    <property type="entry name" value="Kinesin-like_fam"/>
</dbReference>
<comment type="subcellular location">
    <subcellularLocation>
        <location evidence="1">Cytoplasm</location>
    </subcellularLocation>
</comment>
<evidence type="ECO:0000313" key="10">
    <source>
        <dbReference type="Proteomes" id="UP001165060"/>
    </source>
</evidence>
<dbReference type="PROSITE" id="PS00411">
    <property type="entry name" value="KINESIN_MOTOR_1"/>
    <property type="match status" value="1"/>
</dbReference>
<organism evidence="9 10">
    <name type="scientific">Tetraparma gracilis</name>
    <dbReference type="NCBI Taxonomy" id="2962635"/>
    <lineage>
        <taxon>Eukaryota</taxon>
        <taxon>Sar</taxon>
        <taxon>Stramenopiles</taxon>
        <taxon>Ochrophyta</taxon>
        <taxon>Bolidophyceae</taxon>
        <taxon>Parmales</taxon>
        <taxon>Triparmaceae</taxon>
        <taxon>Tetraparma</taxon>
    </lineage>
</organism>
<dbReference type="PANTHER" id="PTHR47969:SF15">
    <property type="entry name" value="CHROMOSOME-ASSOCIATED KINESIN KIF4A-RELATED"/>
    <property type="match status" value="1"/>
</dbReference>
<dbReference type="PRINTS" id="PR00380">
    <property type="entry name" value="KINESINHEAVY"/>
</dbReference>